<evidence type="ECO:0000256" key="5">
    <source>
        <dbReference type="ARBA" id="ARBA00022777"/>
    </source>
</evidence>
<keyword evidence="5 9" id="KW-0418">Kinase</keyword>
<evidence type="ECO:0000256" key="3">
    <source>
        <dbReference type="ARBA" id="ARBA00022679"/>
    </source>
</evidence>
<dbReference type="EC" id="2.7.6.3" evidence="2"/>
<keyword evidence="10" id="KW-1185">Reference proteome</keyword>
<name>A0A0C2KIR6_9VIBR</name>
<keyword evidence="6" id="KW-0067">ATP-binding</keyword>
<keyword evidence="7" id="KW-0289">Folate biosynthesis</keyword>
<dbReference type="GO" id="GO:0046656">
    <property type="term" value="P:folic acid biosynthetic process"/>
    <property type="evidence" value="ECO:0007669"/>
    <property type="project" value="UniProtKB-KW"/>
</dbReference>
<organism evidence="9 10">
    <name type="scientific">Vibrio renipiscarius</name>
    <dbReference type="NCBI Taxonomy" id="1461322"/>
    <lineage>
        <taxon>Bacteria</taxon>
        <taxon>Pseudomonadati</taxon>
        <taxon>Pseudomonadota</taxon>
        <taxon>Gammaproteobacteria</taxon>
        <taxon>Vibrionales</taxon>
        <taxon>Vibrionaceae</taxon>
        <taxon>Vibrio</taxon>
    </lineage>
</organism>
<evidence type="ECO:0000256" key="2">
    <source>
        <dbReference type="ARBA" id="ARBA00013253"/>
    </source>
</evidence>
<dbReference type="EMBL" id="JTKH01000001">
    <property type="protein sequence ID" value="KII82203.1"/>
    <property type="molecule type" value="Genomic_DNA"/>
</dbReference>
<comment type="caution">
    <text evidence="9">The sequence shown here is derived from an EMBL/GenBank/DDBJ whole genome shotgun (WGS) entry which is preliminary data.</text>
</comment>
<evidence type="ECO:0000256" key="7">
    <source>
        <dbReference type="ARBA" id="ARBA00022909"/>
    </source>
</evidence>
<evidence type="ECO:0000313" key="10">
    <source>
        <dbReference type="Proteomes" id="UP000031672"/>
    </source>
</evidence>
<dbReference type="OrthoDB" id="9790168at2"/>
<evidence type="ECO:0000256" key="6">
    <source>
        <dbReference type="ARBA" id="ARBA00022840"/>
    </source>
</evidence>
<evidence type="ECO:0000259" key="8">
    <source>
        <dbReference type="Pfam" id="PF01288"/>
    </source>
</evidence>
<dbReference type="GO" id="GO:0003848">
    <property type="term" value="F:2-amino-4-hydroxy-6-hydroxymethyldihydropteridine diphosphokinase activity"/>
    <property type="evidence" value="ECO:0007669"/>
    <property type="project" value="UniProtKB-EC"/>
</dbReference>
<reference evidence="9 10" key="1">
    <citation type="submission" date="2014-11" db="EMBL/GenBank/DDBJ databases">
        <title>Draft Genome Sequence of Vibrio piscirenalis strains CECT 8603T and CECT 8604, two marine Gammaproteobacterium isolated from cultured gilthead sea bream (Sparus aurata).</title>
        <authorList>
            <person name="Arahal D.R."/>
            <person name="Rodrigo-Torres L."/>
            <person name="Lucena T."/>
            <person name="Pujalte M.J."/>
        </authorList>
    </citation>
    <scope>NUCLEOTIDE SEQUENCE [LARGE SCALE GENOMIC DNA]</scope>
    <source>
        <strain evidence="9 10">DCR 1-4-2</strain>
    </source>
</reference>
<dbReference type="InterPro" id="IPR035907">
    <property type="entry name" value="Hppk_sf"/>
</dbReference>
<evidence type="ECO:0000256" key="1">
    <source>
        <dbReference type="ARBA" id="ARBA00005051"/>
    </source>
</evidence>
<comment type="pathway">
    <text evidence="1">Cofactor biosynthesis; tetrahydrofolate biosynthesis; 2-amino-4-hydroxy-6-hydroxymethyl-7,8-dihydropteridine diphosphate from 7,8-dihydroneopterin triphosphate: step 4/4.</text>
</comment>
<accession>A0A0C2NQU1</accession>
<dbReference type="CDD" id="cd00483">
    <property type="entry name" value="HPPK"/>
    <property type="match status" value="1"/>
</dbReference>
<dbReference type="PANTHER" id="PTHR43071:SF2">
    <property type="entry name" value="2-AMINO-4-HYDROXY-6-HYDROXYMETHYLDIHYDROPTERIDINE PYROPHOSPHOKINASE"/>
    <property type="match status" value="1"/>
</dbReference>
<dbReference type="InterPro" id="IPR000550">
    <property type="entry name" value="Hppk"/>
</dbReference>
<dbReference type="SUPFAM" id="SSF55083">
    <property type="entry name" value="6-hydroxymethyl-7,8-dihydropterin pyrophosphokinase, HPPK"/>
    <property type="match status" value="1"/>
</dbReference>
<dbReference type="RefSeq" id="WP_040986030.1">
    <property type="nucleotide sequence ID" value="NZ_JBFRUC010000016.1"/>
</dbReference>
<dbReference type="Pfam" id="PF01288">
    <property type="entry name" value="HPPK"/>
    <property type="match status" value="1"/>
</dbReference>
<feature type="domain" description="7,8-dihydro-6-hydroxymethylpterin-pyrophosphokinase" evidence="8">
    <location>
        <begin position="5"/>
        <end position="129"/>
    </location>
</feature>
<dbReference type="UniPathway" id="UPA00077">
    <property type="reaction ID" value="UER00155"/>
</dbReference>
<proteinExistence type="predicted"/>
<dbReference type="STRING" id="1461322.OJ16_00290"/>
<dbReference type="Gene3D" id="3.30.70.560">
    <property type="entry name" value="7,8-Dihydro-6-hydroxymethylpterin-pyrophosphokinase HPPK"/>
    <property type="match status" value="1"/>
</dbReference>
<keyword evidence="4" id="KW-0547">Nucleotide-binding</keyword>
<accession>A0A0C2KIR6</accession>
<evidence type="ECO:0000256" key="4">
    <source>
        <dbReference type="ARBA" id="ARBA00022741"/>
    </source>
</evidence>
<gene>
    <name evidence="9" type="ORF">OJ16_00290</name>
</gene>
<evidence type="ECO:0000313" key="9">
    <source>
        <dbReference type="EMBL" id="KII82203.1"/>
    </source>
</evidence>
<keyword evidence="3" id="KW-0808">Transferase</keyword>
<dbReference type="AlphaFoldDB" id="A0A0C2KIR6"/>
<dbReference type="Proteomes" id="UP000031672">
    <property type="component" value="Unassembled WGS sequence"/>
</dbReference>
<protein>
    <recommendedName>
        <fullName evidence="2">2-amino-4-hydroxy-6-hydroxymethyldihydropteridine diphosphokinase</fullName>
        <ecNumber evidence="2">2.7.6.3</ecNumber>
    </recommendedName>
</protein>
<dbReference type="GO" id="GO:0046654">
    <property type="term" value="P:tetrahydrofolate biosynthetic process"/>
    <property type="evidence" value="ECO:0007669"/>
    <property type="project" value="UniProtKB-UniPathway"/>
</dbReference>
<dbReference type="GO" id="GO:0016301">
    <property type="term" value="F:kinase activity"/>
    <property type="evidence" value="ECO:0007669"/>
    <property type="project" value="UniProtKB-KW"/>
</dbReference>
<dbReference type="NCBIfam" id="TIGR01498">
    <property type="entry name" value="folK"/>
    <property type="match status" value="1"/>
</dbReference>
<dbReference type="GO" id="GO:0005524">
    <property type="term" value="F:ATP binding"/>
    <property type="evidence" value="ECO:0007669"/>
    <property type="project" value="UniProtKB-KW"/>
</dbReference>
<sequence>MITTYIGVGSNIDRDKHIEAALVELSQIGEDLKISTIYECEAVGFDSAPFYNLVVEMKTDLAVTEFSHALRKIELKWGRKEDAAKLEPRTLDLDIILFGELIIAHQPQIPRDDIYKFRFVIQPLNELCPQLIVPGDGRTVNQIFTTTKYPEVLTMVKPWFF</sequence>
<dbReference type="PANTHER" id="PTHR43071">
    <property type="entry name" value="2-AMINO-4-HYDROXY-6-HYDROXYMETHYLDIHYDROPTERIDINE PYROPHOSPHOKINASE"/>
    <property type="match status" value="1"/>
</dbReference>